<evidence type="ECO:0000256" key="6">
    <source>
        <dbReference type="PIRNR" id="PIRNR003101"/>
    </source>
</evidence>
<comment type="similarity">
    <text evidence="5 6">Belongs to the FtsA/MreB family.</text>
</comment>
<evidence type="ECO:0000313" key="8">
    <source>
        <dbReference type="EMBL" id="TYO95897.1"/>
    </source>
</evidence>
<gene>
    <name evidence="5" type="primary">ftsA</name>
    <name evidence="8" type="ORF">LX24_01287</name>
</gene>
<evidence type="ECO:0000259" key="7">
    <source>
        <dbReference type="SMART" id="SM00842"/>
    </source>
</evidence>
<dbReference type="AlphaFoldDB" id="A0A5S4ZSR7"/>
<dbReference type="PIRSF" id="PIRSF003101">
    <property type="entry name" value="FtsA"/>
    <property type="match status" value="1"/>
</dbReference>
<name>A0A5S4ZSR7_9FIRM</name>
<keyword evidence="9" id="KW-1185">Reference proteome</keyword>
<evidence type="ECO:0000313" key="9">
    <source>
        <dbReference type="Proteomes" id="UP000323166"/>
    </source>
</evidence>
<dbReference type="GO" id="GO:0009898">
    <property type="term" value="C:cytoplasmic side of plasma membrane"/>
    <property type="evidence" value="ECO:0007669"/>
    <property type="project" value="UniProtKB-UniRule"/>
</dbReference>
<reference evidence="8 9" key="1">
    <citation type="submission" date="2019-07" db="EMBL/GenBank/DDBJ databases">
        <title>Genomic Encyclopedia of Type Strains, Phase I: the one thousand microbial genomes (KMG-I) project.</title>
        <authorList>
            <person name="Kyrpides N."/>
        </authorList>
    </citation>
    <scope>NUCLEOTIDE SEQUENCE [LARGE SCALE GENOMIC DNA]</scope>
    <source>
        <strain evidence="8 9">DSM 6562</strain>
    </source>
</reference>
<dbReference type="InterPro" id="IPR043129">
    <property type="entry name" value="ATPase_NBD"/>
</dbReference>
<dbReference type="PANTHER" id="PTHR32432:SF4">
    <property type="entry name" value="CELL DIVISION PROTEIN FTSA"/>
    <property type="match status" value="1"/>
</dbReference>
<dbReference type="Pfam" id="PF14450">
    <property type="entry name" value="FtsA"/>
    <property type="match status" value="1"/>
</dbReference>
<comment type="subunit">
    <text evidence="5">Self-interacts. Interacts with FtsZ.</text>
</comment>
<evidence type="ECO:0000256" key="3">
    <source>
        <dbReference type="ARBA" id="ARBA00023136"/>
    </source>
</evidence>
<dbReference type="GO" id="GO:0032153">
    <property type="term" value="C:cell division site"/>
    <property type="evidence" value="ECO:0007669"/>
    <property type="project" value="UniProtKB-UniRule"/>
</dbReference>
<feature type="domain" description="SHS2" evidence="7">
    <location>
        <begin position="10"/>
        <end position="196"/>
    </location>
</feature>
<accession>A0A5S4ZSR7</accession>
<keyword evidence="2 5" id="KW-0132">Cell division</keyword>
<protein>
    <recommendedName>
        <fullName evidence="5 6">Cell division protein FtsA</fullName>
    </recommendedName>
</protein>
<keyword evidence="4 5" id="KW-0131">Cell cycle</keyword>
<dbReference type="Gene3D" id="3.30.420.40">
    <property type="match status" value="2"/>
</dbReference>
<comment type="subcellular location">
    <subcellularLocation>
        <location evidence="5">Cell membrane</location>
        <topology evidence="5">Peripheral membrane protein</topology>
        <orientation evidence="5">Cytoplasmic side</orientation>
    </subcellularLocation>
    <text evidence="5">Localizes to the Z ring in an FtsZ-dependent manner. Targeted to the membrane through a conserved C-terminal amphipathic helix.</text>
</comment>
<dbReference type="GO" id="GO:0043093">
    <property type="term" value="P:FtsZ-dependent cytokinesis"/>
    <property type="evidence" value="ECO:0007669"/>
    <property type="project" value="UniProtKB-UniRule"/>
</dbReference>
<dbReference type="NCBIfam" id="TIGR01174">
    <property type="entry name" value="ftsA"/>
    <property type="match status" value="1"/>
</dbReference>
<dbReference type="RefSeq" id="WP_166511320.1">
    <property type="nucleotide sequence ID" value="NZ_VNHM01000006.1"/>
</dbReference>
<dbReference type="SUPFAM" id="SSF53067">
    <property type="entry name" value="Actin-like ATPase domain"/>
    <property type="match status" value="2"/>
</dbReference>
<dbReference type="SMART" id="SM00842">
    <property type="entry name" value="FtsA"/>
    <property type="match status" value="1"/>
</dbReference>
<comment type="function">
    <text evidence="5 6">Cell division protein that is involved in the assembly of the Z ring. May serve as a membrane anchor for the Z ring.</text>
</comment>
<dbReference type="Proteomes" id="UP000323166">
    <property type="component" value="Unassembled WGS sequence"/>
</dbReference>
<organism evidence="8 9">
    <name type="scientific">Desulfallas thermosapovorans DSM 6562</name>
    <dbReference type="NCBI Taxonomy" id="1121431"/>
    <lineage>
        <taxon>Bacteria</taxon>
        <taxon>Bacillati</taxon>
        <taxon>Bacillota</taxon>
        <taxon>Clostridia</taxon>
        <taxon>Eubacteriales</taxon>
        <taxon>Desulfallaceae</taxon>
        <taxon>Desulfallas</taxon>
    </lineage>
</organism>
<keyword evidence="3 5" id="KW-0472">Membrane</keyword>
<dbReference type="PANTHER" id="PTHR32432">
    <property type="entry name" value="CELL DIVISION PROTEIN FTSA-RELATED"/>
    <property type="match status" value="1"/>
</dbReference>
<dbReference type="InterPro" id="IPR020823">
    <property type="entry name" value="Cell_div_FtsA"/>
</dbReference>
<comment type="caution">
    <text evidence="8">The sequence shown here is derived from an EMBL/GenBank/DDBJ whole genome shotgun (WGS) entry which is preliminary data.</text>
</comment>
<dbReference type="EMBL" id="VNHM01000006">
    <property type="protein sequence ID" value="TYO95897.1"/>
    <property type="molecule type" value="Genomic_DNA"/>
</dbReference>
<proteinExistence type="inferred from homology"/>
<evidence type="ECO:0000256" key="1">
    <source>
        <dbReference type="ARBA" id="ARBA00022475"/>
    </source>
</evidence>
<dbReference type="InterPro" id="IPR050696">
    <property type="entry name" value="FtsA/MreB"/>
</dbReference>
<evidence type="ECO:0000256" key="4">
    <source>
        <dbReference type="ARBA" id="ARBA00023306"/>
    </source>
</evidence>
<dbReference type="Pfam" id="PF02491">
    <property type="entry name" value="SHS2_FTSA"/>
    <property type="match status" value="1"/>
</dbReference>
<sequence>MAGTAQKDVVVGLDIGTSGIAVAVLKCGCGAKQEPLGFGYCPSIGVKNGQAVDIHDAAAAIKKAVSDARAAAGVPFDSVNIGIDGPELVVRHGREKQVMARRRAVDRQDLQNLQHKFSQAVLPADWAIVQLVNADFRIDGKHTARPLGCRGRELEMEATALAVPGSNLETTMLCLHNAGLQAVQSKVGSLATARAVLAAVEGQVGVVCVDMGAGMTRAIFINHGTLRYISVFPVGAGHITADLAVGLHTTLETAEKIKITYGLGSIDEEVRVPNISGTGCNVVSGKLVHRIIRSRIEEILEFVKQFLEHLELGASLPGGIVITGGGARLRGLLKMARDYWEMPVRRGCNTLLVESVPEEEAYRYNTAVGLALREPGQGQVPCGVKRMTEGGLVGRIKSWLR</sequence>
<keyword evidence="1 5" id="KW-1003">Cell membrane</keyword>
<dbReference type="HAMAP" id="MF_02033">
    <property type="entry name" value="FtsA"/>
    <property type="match status" value="1"/>
</dbReference>
<evidence type="ECO:0000256" key="2">
    <source>
        <dbReference type="ARBA" id="ARBA00022618"/>
    </source>
</evidence>
<evidence type="ECO:0000256" key="5">
    <source>
        <dbReference type="HAMAP-Rule" id="MF_02033"/>
    </source>
</evidence>
<dbReference type="InterPro" id="IPR003494">
    <property type="entry name" value="SHS2_FtsA"/>
</dbReference>